<feature type="compositionally biased region" description="Acidic residues" evidence="1">
    <location>
        <begin position="140"/>
        <end position="151"/>
    </location>
</feature>
<evidence type="ECO:0000256" key="1">
    <source>
        <dbReference type="SAM" id="MobiDB-lite"/>
    </source>
</evidence>
<keyword evidence="3" id="KW-1185">Reference proteome</keyword>
<feature type="compositionally biased region" description="Basic and acidic residues" evidence="1">
    <location>
        <begin position="165"/>
        <end position="179"/>
    </location>
</feature>
<feature type="region of interest" description="Disordered" evidence="1">
    <location>
        <begin position="106"/>
        <end position="179"/>
    </location>
</feature>
<protein>
    <submittedName>
        <fullName evidence="2">Uncharacterized protein</fullName>
    </submittedName>
</protein>
<dbReference type="EMBL" id="CAJNNV010029355">
    <property type="protein sequence ID" value="CAE8628199.1"/>
    <property type="molecule type" value="Genomic_DNA"/>
</dbReference>
<feature type="region of interest" description="Disordered" evidence="1">
    <location>
        <begin position="73"/>
        <end position="94"/>
    </location>
</feature>
<dbReference type="AlphaFoldDB" id="A0A813GS79"/>
<organism evidence="2 3">
    <name type="scientific">Polarella glacialis</name>
    <name type="common">Dinoflagellate</name>
    <dbReference type="NCBI Taxonomy" id="89957"/>
    <lineage>
        <taxon>Eukaryota</taxon>
        <taxon>Sar</taxon>
        <taxon>Alveolata</taxon>
        <taxon>Dinophyceae</taxon>
        <taxon>Suessiales</taxon>
        <taxon>Suessiaceae</taxon>
        <taxon>Polarella</taxon>
    </lineage>
</organism>
<gene>
    <name evidence="2" type="ORF">PGLA1383_LOCUS44872</name>
</gene>
<proteinExistence type="predicted"/>
<name>A0A813GS79_POLGL</name>
<feature type="compositionally biased region" description="Basic and acidic residues" evidence="1">
    <location>
        <begin position="109"/>
        <end position="119"/>
    </location>
</feature>
<accession>A0A813GS79</accession>
<evidence type="ECO:0000313" key="3">
    <source>
        <dbReference type="Proteomes" id="UP000654075"/>
    </source>
</evidence>
<evidence type="ECO:0000313" key="2">
    <source>
        <dbReference type="EMBL" id="CAE8628199.1"/>
    </source>
</evidence>
<dbReference type="Proteomes" id="UP000654075">
    <property type="component" value="Unassembled WGS sequence"/>
</dbReference>
<feature type="compositionally biased region" description="Low complexity" evidence="1">
    <location>
        <begin position="120"/>
        <end position="139"/>
    </location>
</feature>
<comment type="caution">
    <text evidence="2">The sequence shown here is derived from an EMBL/GenBank/DDBJ whole genome shotgun (WGS) entry which is preliminary data.</text>
</comment>
<sequence>MAVRPAIQFRKENDWSVPPVSPATGNSEVPAVAKLWQSLLKLTVEKRGAAINKLPVFARDKLKAYLHAEKTKREMKQKMASRSEVGPKTGAKEFVKADAKAFPKKVVKEKKVIDEEKSSSDSSSDNSSDSSSDSSSSSCDETEGEEEESSSDEGKGPLFPVSGRMDYKPKPFTEARIKEPTFPSSVANAKAAEKAMPKAAAKELRLGWLRAQAEKATPKAAKEAPSTKPPAKVRFALDPVAMAKLEAEIRATPLADRRAVLELLPKATRIELEQYIQEKSKKRKAVG</sequence>
<reference evidence="2" key="1">
    <citation type="submission" date="2021-02" db="EMBL/GenBank/DDBJ databases">
        <authorList>
            <person name="Dougan E. K."/>
            <person name="Rhodes N."/>
            <person name="Thang M."/>
            <person name="Chan C."/>
        </authorList>
    </citation>
    <scope>NUCLEOTIDE SEQUENCE</scope>
</reference>